<dbReference type="AlphaFoldDB" id="A0A9D1TIR9"/>
<organism evidence="1 2">
    <name type="scientific">Candidatus Pseudogracilibacillus intestinigallinarum</name>
    <dbReference type="NCBI Taxonomy" id="2838742"/>
    <lineage>
        <taxon>Bacteria</taxon>
        <taxon>Bacillati</taxon>
        <taxon>Bacillota</taxon>
        <taxon>Bacilli</taxon>
        <taxon>Bacillales</taxon>
        <taxon>Bacillaceae</taxon>
        <taxon>Pseudogracilibacillus</taxon>
    </lineage>
</organism>
<accession>A0A9D1TIR9</accession>
<dbReference type="Gene3D" id="2.40.128.20">
    <property type="match status" value="1"/>
</dbReference>
<dbReference type="EMBL" id="DXHX01000016">
    <property type="protein sequence ID" value="HIV73676.1"/>
    <property type="molecule type" value="Genomic_DNA"/>
</dbReference>
<dbReference type="InterPro" id="IPR015231">
    <property type="entry name" value="DUF1934"/>
</dbReference>
<comment type="caution">
    <text evidence="1">The sequence shown here is derived from an EMBL/GenBank/DDBJ whole genome shotgun (WGS) entry which is preliminary data.</text>
</comment>
<protein>
    <submittedName>
        <fullName evidence="1">DUF1934 domain-containing protein</fullName>
    </submittedName>
</protein>
<proteinExistence type="predicted"/>
<dbReference type="InterPro" id="IPR012674">
    <property type="entry name" value="Calycin"/>
</dbReference>
<dbReference type="Proteomes" id="UP000823937">
    <property type="component" value="Unassembled WGS sequence"/>
</dbReference>
<dbReference type="SUPFAM" id="SSF50814">
    <property type="entry name" value="Lipocalins"/>
    <property type="match status" value="1"/>
</dbReference>
<reference evidence="1" key="2">
    <citation type="submission" date="2021-04" db="EMBL/GenBank/DDBJ databases">
        <authorList>
            <person name="Gilroy R."/>
        </authorList>
    </citation>
    <scope>NUCLEOTIDE SEQUENCE</scope>
    <source>
        <strain evidence="1">CHK169-2315</strain>
    </source>
</reference>
<reference evidence="1" key="1">
    <citation type="journal article" date="2021" name="PeerJ">
        <title>Extensive microbial diversity within the chicken gut microbiome revealed by metagenomics and culture.</title>
        <authorList>
            <person name="Gilroy R."/>
            <person name="Ravi A."/>
            <person name="Getino M."/>
            <person name="Pursley I."/>
            <person name="Horton D.L."/>
            <person name="Alikhan N.F."/>
            <person name="Baker D."/>
            <person name="Gharbi K."/>
            <person name="Hall N."/>
            <person name="Watson M."/>
            <person name="Adriaenssens E.M."/>
            <person name="Foster-Nyarko E."/>
            <person name="Jarju S."/>
            <person name="Secka A."/>
            <person name="Antonio M."/>
            <person name="Oren A."/>
            <person name="Chaudhuri R.R."/>
            <person name="La Ragione R."/>
            <person name="Hildebrand F."/>
            <person name="Pallen M.J."/>
        </authorList>
    </citation>
    <scope>NUCLEOTIDE SEQUENCE</scope>
    <source>
        <strain evidence="1">CHK169-2315</strain>
    </source>
</reference>
<evidence type="ECO:0000313" key="2">
    <source>
        <dbReference type="Proteomes" id="UP000823937"/>
    </source>
</evidence>
<gene>
    <name evidence="1" type="ORF">H9895_01180</name>
</gene>
<dbReference type="Pfam" id="PF09148">
    <property type="entry name" value="DUF1934"/>
    <property type="match status" value="1"/>
</dbReference>
<name>A0A9D1TIR9_9BACI</name>
<sequence>MELNKLEIPIQLRTVIEENGDKEMNIIKQVGQYVGAKNREVITFSEDTELGEVRNFITLQDGKVTLKRSGQLTMNQKFILGERTESIYRHPYGTLHLEIHTKKMQYDRMEQGRKGKVIIQYDMIINGDQKRRHHLTLIYGGEKE</sequence>
<evidence type="ECO:0000313" key="1">
    <source>
        <dbReference type="EMBL" id="HIV73676.1"/>
    </source>
</evidence>